<proteinExistence type="predicted"/>
<dbReference type="EMBL" id="JABCRI010000002">
    <property type="protein sequence ID" value="KAF8410444.1"/>
    <property type="molecule type" value="Genomic_DNA"/>
</dbReference>
<keyword evidence="2" id="KW-1185">Reference proteome</keyword>
<reference evidence="1 2" key="1">
    <citation type="submission" date="2020-04" db="EMBL/GenBank/DDBJ databases">
        <title>Plant Genome Project.</title>
        <authorList>
            <person name="Zhang R.-G."/>
        </authorList>
    </citation>
    <scope>NUCLEOTIDE SEQUENCE [LARGE SCALE GENOMIC DNA]</scope>
    <source>
        <strain evidence="1">YNK0</strain>
        <tissue evidence="1">Leaf</tissue>
    </source>
</reference>
<organism evidence="1 2">
    <name type="scientific">Tetracentron sinense</name>
    <name type="common">Spur-leaf</name>
    <dbReference type="NCBI Taxonomy" id="13715"/>
    <lineage>
        <taxon>Eukaryota</taxon>
        <taxon>Viridiplantae</taxon>
        <taxon>Streptophyta</taxon>
        <taxon>Embryophyta</taxon>
        <taxon>Tracheophyta</taxon>
        <taxon>Spermatophyta</taxon>
        <taxon>Magnoliopsida</taxon>
        <taxon>Trochodendrales</taxon>
        <taxon>Trochodendraceae</taxon>
        <taxon>Tetracentron</taxon>
    </lineage>
</organism>
<evidence type="ECO:0000313" key="1">
    <source>
        <dbReference type="EMBL" id="KAF8410444.1"/>
    </source>
</evidence>
<gene>
    <name evidence="1" type="ORF">HHK36_002973</name>
</gene>
<dbReference type="Proteomes" id="UP000655225">
    <property type="component" value="Unassembled WGS sequence"/>
</dbReference>
<protein>
    <submittedName>
        <fullName evidence="1">Uncharacterized protein</fullName>
    </submittedName>
</protein>
<comment type="caution">
    <text evidence="1">The sequence shown here is derived from an EMBL/GenBank/DDBJ whole genome shotgun (WGS) entry which is preliminary data.</text>
</comment>
<sequence>MLVTTTNQMRETYTVGSIPLFIVRRITGSCTHRKLPWRLRFSSSLFASPFLRGISSYSNSDFEMCQLDSDAEMEEVVEGGDLGIVGEDVQGFADGSFGPAPEVDTVCIFPKTVGRLVSAKTRVIRIVLLISWGIQS</sequence>
<dbReference type="AlphaFoldDB" id="A0A834ZME6"/>
<evidence type="ECO:0000313" key="2">
    <source>
        <dbReference type="Proteomes" id="UP000655225"/>
    </source>
</evidence>
<dbReference type="OrthoDB" id="1926781at2759"/>
<name>A0A834ZME6_TETSI</name>
<accession>A0A834ZME6</accession>